<protein>
    <recommendedName>
        <fullName evidence="4">PNPLA domain-containing protein</fullName>
    </recommendedName>
</protein>
<dbReference type="InterPro" id="IPR002641">
    <property type="entry name" value="PNPLA_dom"/>
</dbReference>
<organism evidence="5 6">
    <name type="scientific">Phialocephala subalpina</name>
    <dbReference type="NCBI Taxonomy" id="576137"/>
    <lineage>
        <taxon>Eukaryota</taxon>
        <taxon>Fungi</taxon>
        <taxon>Dikarya</taxon>
        <taxon>Ascomycota</taxon>
        <taxon>Pezizomycotina</taxon>
        <taxon>Leotiomycetes</taxon>
        <taxon>Helotiales</taxon>
        <taxon>Mollisiaceae</taxon>
        <taxon>Phialocephala</taxon>
        <taxon>Phialocephala fortinii species complex</taxon>
    </lineage>
</organism>
<evidence type="ECO:0000313" key="6">
    <source>
        <dbReference type="Proteomes" id="UP000184330"/>
    </source>
</evidence>
<dbReference type="InterPro" id="IPR027417">
    <property type="entry name" value="P-loop_NTPase"/>
</dbReference>
<dbReference type="InterPro" id="IPR056884">
    <property type="entry name" value="NPHP3-like_N"/>
</dbReference>
<dbReference type="STRING" id="576137.A0A1L7WG60"/>
<evidence type="ECO:0000256" key="1">
    <source>
        <dbReference type="ARBA" id="ARBA00022737"/>
    </source>
</evidence>
<dbReference type="PROSITE" id="PS51635">
    <property type="entry name" value="PNPLA"/>
    <property type="match status" value="1"/>
</dbReference>
<keyword evidence="1" id="KW-0677">Repeat</keyword>
<gene>
    <name evidence="5" type="ORF">PAC_01643</name>
</gene>
<evidence type="ECO:0000313" key="5">
    <source>
        <dbReference type="EMBL" id="CZR51766.1"/>
    </source>
</evidence>
<dbReference type="SUPFAM" id="SSF52540">
    <property type="entry name" value="P-loop containing nucleoside triphosphate hydrolases"/>
    <property type="match status" value="1"/>
</dbReference>
<reference evidence="5 6" key="1">
    <citation type="submission" date="2016-03" db="EMBL/GenBank/DDBJ databases">
        <authorList>
            <person name="Ploux O."/>
        </authorList>
    </citation>
    <scope>NUCLEOTIDE SEQUENCE [LARGE SCALE GENOMIC DNA]</scope>
    <source>
        <strain evidence="5 6">UAMH 11012</strain>
    </source>
</reference>
<dbReference type="SUPFAM" id="SSF52151">
    <property type="entry name" value="FabD/lysophospholipase-like"/>
    <property type="match status" value="1"/>
</dbReference>
<dbReference type="Gene3D" id="3.40.50.300">
    <property type="entry name" value="P-loop containing nucleotide triphosphate hydrolases"/>
    <property type="match status" value="1"/>
</dbReference>
<dbReference type="InterPro" id="IPR016035">
    <property type="entry name" value="Acyl_Trfase/lysoPLipase"/>
</dbReference>
<proteinExistence type="predicted"/>
<keyword evidence="2" id="KW-0443">Lipid metabolism</keyword>
<feature type="short sequence motif" description="DGA/G" evidence="3">
    <location>
        <begin position="145"/>
        <end position="147"/>
    </location>
</feature>
<dbReference type="EMBL" id="FJOG01000002">
    <property type="protein sequence ID" value="CZR51766.1"/>
    <property type="molecule type" value="Genomic_DNA"/>
</dbReference>
<comment type="caution">
    <text evidence="3">Lacks conserved residue(s) required for the propagation of feature annotation.</text>
</comment>
<dbReference type="Pfam" id="PF01734">
    <property type="entry name" value="Patatin"/>
    <property type="match status" value="1"/>
</dbReference>
<dbReference type="Pfam" id="PF24883">
    <property type="entry name" value="NPHP3_N"/>
    <property type="match status" value="1"/>
</dbReference>
<evidence type="ECO:0000256" key="2">
    <source>
        <dbReference type="ARBA" id="ARBA00023098"/>
    </source>
</evidence>
<dbReference type="GO" id="GO:0046486">
    <property type="term" value="P:glycerolipid metabolic process"/>
    <property type="evidence" value="ECO:0007669"/>
    <property type="project" value="UniProtKB-ARBA"/>
</dbReference>
<dbReference type="OrthoDB" id="1658288at2759"/>
<dbReference type="Proteomes" id="UP000184330">
    <property type="component" value="Unassembled WGS sequence"/>
</dbReference>
<feature type="domain" description="PNPLA" evidence="4">
    <location>
        <begin position="1"/>
        <end position="158"/>
    </location>
</feature>
<dbReference type="PANTHER" id="PTHR10039">
    <property type="entry name" value="AMELOGENIN"/>
    <property type="match status" value="1"/>
</dbReference>
<evidence type="ECO:0000256" key="3">
    <source>
        <dbReference type="PROSITE-ProRule" id="PRU01161"/>
    </source>
</evidence>
<name>A0A1L7WG60_9HELO</name>
<dbReference type="AlphaFoldDB" id="A0A1L7WG60"/>
<sequence length="764" mass="87344">MAEALIAIMLGRLRMDIETCIGKYEELSDAIFQPKRSKLNLFGRGKDAWTLSGAFDSEKLAQEIRNIVQEVGEDPDSKLIEDTPECKTFVCALRTEITTPVRFRSYRSPTQVDEIDCAIWEAGRATSAASSFFSYITIGDQEFTDGATGFNNPIDIVLDEAFQLWPDAKNRIDRLISIGTGRPDLRAFGGNLKDLGSTLIKISTETQNTADRFERVAYRDYNLNGKYFRFNVTHGLGDVGLESSKSKGKIVAATNNYLNEHTVNLACRACALESPMAPSAATQRWYLRQLQTYNVEKELAEIPKPIGSTLRWFLECSEFEDWATRQQNAVLLIVGQPGCGKTVLSAFLYNEFQNKQRSYFACTEGEEVRRKPAMIISSLLHQTLLHQPHLFRYAIKDNQPPQNWSYKQLLDSFDAVINSPDSNGIVCLIDALDECHEEYRKQFTRDLKRIFLQNSGRNVGYARLIVTARENYDDIDALTPHRLNLDTSPCMKKDLQMFVEQRVSDLVALRPDYKSRSQFLVEKLVTQACGMYRLVELLVDELENSTDSSNEGFQQILNMIPGDIAEVYNTIWGRIPEKNRPRAQKIFTWLLSSLKPLTKEEIAIGTALEFMDCDERVQLRKLDTSNDILGDLRRLFGPLIRLGSTIELSHQTVRSHFLRQAEDASRHWGIGADEANASIALACLRFLNAEEFENAPRNALYCQSWKNIQFLEYALRFMSQHVALSTSKSHIYINQIIEFFDRRIWLEKWTHISCGSGWRQNVWY</sequence>
<dbReference type="Gene3D" id="3.40.1090.10">
    <property type="entry name" value="Cytosolic phospholipase A2 catalytic domain"/>
    <property type="match status" value="1"/>
</dbReference>
<evidence type="ECO:0000259" key="4">
    <source>
        <dbReference type="PROSITE" id="PS51635"/>
    </source>
</evidence>
<dbReference type="PANTHER" id="PTHR10039:SF5">
    <property type="entry name" value="NACHT DOMAIN-CONTAINING PROTEIN"/>
    <property type="match status" value="1"/>
</dbReference>
<keyword evidence="6" id="KW-1185">Reference proteome</keyword>
<accession>A0A1L7WG60</accession>